<gene>
    <name evidence="1" type="ORF">NDU88_005937</name>
</gene>
<dbReference type="EMBL" id="JANPWB010000003">
    <property type="protein sequence ID" value="KAJ1202136.1"/>
    <property type="molecule type" value="Genomic_DNA"/>
</dbReference>
<proteinExistence type="predicted"/>
<protein>
    <submittedName>
        <fullName evidence="1">Uncharacterized protein</fullName>
    </submittedName>
</protein>
<evidence type="ECO:0000313" key="2">
    <source>
        <dbReference type="Proteomes" id="UP001066276"/>
    </source>
</evidence>
<comment type="caution">
    <text evidence="1">The sequence shown here is derived from an EMBL/GenBank/DDBJ whole genome shotgun (WGS) entry which is preliminary data.</text>
</comment>
<reference evidence="1" key="1">
    <citation type="journal article" date="2022" name="bioRxiv">
        <title>Sequencing and chromosome-scale assembly of the giantPleurodeles waltlgenome.</title>
        <authorList>
            <person name="Brown T."/>
            <person name="Elewa A."/>
            <person name="Iarovenko S."/>
            <person name="Subramanian E."/>
            <person name="Araus A.J."/>
            <person name="Petzold A."/>
            <person name="Susuki M."/>
            <person name="Suzuki K.-i.T."/>
            <person name="Hayashi T."/>
            <person name="Toyoda A."/>
            <person name="Oliveira C."/>
            <person name="Osipova E."/>
            <person name="Leigh N.D."/>
            <person name="Simon A."/>
            <person name="Yun M.H."/>
        </authorList>
    </citation>
    <scope>NUCLEOTIDE SEQUENCE</scope>
    <source>
        <strain evidence="1">20211129_DDA</strain>
        <tissue evidence="1">Liver</tissue>
    </source>
</reference>
<dbReference type="AlphaFoldDB" id="A0AAV7VP50"/>
<dbReference type="Proteomes" id="UP001066276">
    <property type="component" value="Chromosome 2_1"/>
</dbReference>
<sequence>MAGVAVDGPASLMSWEEVPVMVAVPVSRALWAGAARPEHPSMSLASLAAGCSSSSEGDAPSASSGGELWDILDHVWDILGFPSFQPAGAEFHLFPLYVGPSHFFQGPVIDMVFREWMVGVEAQVPHFFRSLFQLEQEDVLPPSITLGSWLAALFVETAINPEDGVPPDTTAHSVDYEL</sequence>
<organism evidence="1 2">
    <name type="scientific">Pleurodeles waltl</name>
    <name type="common">Iberian ribbed newt</name>
    <dbReference type="NCBI Taxonomy" id="8319"/>
    <lineage>
        <taxon>Eukaryota</taxon>
        <taxon>Metazoa</taxon>
        <taxon>Chordata</taxon>
        <taxon>Craniata</taxon>
        <taxon>Vertebrata</taxon>
        <taxon>Euteleostomi</taxon>
        <taxon>Amphibia</taxon>
        <taxon>Batrachia</taxon>
        <taxon>Caudata</taxon>
        <taxon>Salamandroidea</taxon>
        <taxon>Salamandridae</taxon>
        <taxon>Pleurodelinae</taxon>
        <taxon>Pleurodeles</taxon>
    </lineage>
</organism>
<keyword evidence="2" id="KW-1185">Reference proteome</keyword>
<evidence type="ECO:0000313" key="1">
    <source>
        <dbReference type="EMBL" id="KAJ1202136.1"/>
    </source>
</evidence>
<name>A0AAV7VP50_PLEWA</name>
<accession>A0AAV7VP50</accession>